<dbReference type="EMBL" id="CP019082">
    <property type="protein sequence ID" value="APW62653.1"/>
    <property type="molecule type" value="Genomic_DNA"/>
</dbReference>
<evidence type="ECO:0000313" key="3">
    <source>
        <dbReference type="Proteomes" id="UP000186309"/>
    </source>
</evidence>
<keyword evidence="1" id="KW-0472">Membrane</keyword>
<reference evidence="3" key="1">
    <citation type="submission" date="2016-12" db="EMBL/GenBank/DDBJ databases">
        <title>Comparative genomics of four Isosphaeraceae planctomycetes: a common pool of plasmids and glycoside hydrolase genes.</title>
        <authorList>
            <person name="Ivanova A."/>
        </authorList>
    </citation>
    <scope>NUCLEOTIDE SEQUENCE [LARGE SCALE GENOMIC DNA]</scope>
    <source>
        <strain evidence="3">PX4</strain>
    </source>
</reference>
<feature type="transmembrane region" description="Helical" evidence="1">
    <location>
        <begin position="202"/>
        <end position="221"/>
    </location>
</feature>
<feature type="transmembrane region" description="Helical" evidence="1">
    <location>
        <begin position="155"/>
        <end position="172"/>
    </location>
</feature>
<feature type="transmembrane region" description="Helical" evidence="1">
    <location>
        <begin position="92"/>
        <end position="111"/>
    </location>
</feature>
<dbReference type="OrthoDB" id="259753at2"/>
<dbReference type="KEGG" id="pbor:BSF38_04203"/>
<feature type="transmembrane region" description="Helical" evidence="1">
    <location>
        <begin position="60"/>
        <end position="80"/>
    </location>
</feature>
<sequence length="315" mass="34280">MFGGWSSSARAVWLLIGGTGIGVGLGLEVAPLTVMLLLATAFAPWAAAWRDAEGTALRGALVWGAIVLGLGIAAQVVALTESPASGRPMSGRITYVMTTAVLAGLTSVLNARRPGDRVWALLMALLLVVFLIPWLEGSGRMRKADGLAVLRLDSPWTIFYGFLALAGTANYLSTHFRAAVVLGLGLIVEYLGLRSTEWPPAWRAYCWTAAAWLFGASFWTARLGCKRSSEPGRNEIDRIWVWFRDRWGTVWALRIAEQFNRSAAIGGWPYRLSWTGLVPVDPESDAPVVAGDRASATLRGLLRRFVRPGRLDRVE</sequence>
<dbReference type="Proteomes" id="UP000186309">
    <property type="component" value="Chromosome"/>
</dbReference>
<keyword evidence="1" id="KW-1133">Transmembrane helix</keyword>
<organism evidence="2 3">
    <name type="scientific">Paludisphaera borealis</name>
    <dbReference type="NCBI Taxonomy" id="1387353"/>
    <lineage>
        <taxon>Bacteria</taxon>
        <taxon>Pseudomonadati</taxon>
        <taxon>Planctomycetota</taxon>
        <taxon>Planctomycetia</taxon>
        <taxon>Isosphaerales</taxon>
        <taxon>Isosphaeraceae</taxon>
        <taxon>Paludisphaera</taxon>
    </lineage>
</organism>
<proteinExistence type="predicted"/>
<protein>
    <submittedName>
        <fullName evidence="2">Uncharacterized protein</fullName>
    </submittedName>
</protein>
<feature type="transmembrane region" description="Helical" evidence="1">
    <location>
        <begin position="118"/>
        <end position="135"/>
    </location>
</feature>
<evidence type="ECO:0000256" key="1">
    <source>
        <dbReference type="SAM" id="Phobius"/>
    </source>
</evidence>
<keyword evidence="1" id="KW-0812">Transmembrane</keyword>
<feature type="transmembrane region" description="Helical" evidence="1">
    <location>
        <begin position="12"/>
        <end position="39"/>
    </location>
</feature>
<dbReference type="RefSeq" id="WP_076348910.1">
    <property type="nucleotide sequence ID" value="NZ_CP019082.1"/>
</dbReference>
<feature type="transmembrane region" description="Helical" evidence="1">
    <location>
        <begin position="179"/>
        <end position="196"/>
    </location>
</feature>
<name>A0A1U7CUU9_9BACT</name>
<dbReference type="AlphaFoldDB" id="A0A1U7CUU9"/>
<gene>
    <name evidence="2" type="ORF">BSF38_04203</name>
</gene>
<accession>A0A1U7CUU9</accession>
<evidence type="ECO:0000313" key="2">
    <source>
        <dbReference type="EMBL" id="APW62653.1"/>
    </source>
</evidence>
<keyword evidence="3" id="KW-1185">Reference proteome</keyword>